<gene>
    <name evidence="2" type="ORF">B0H16DRAFT_1617929</name>
</gene>
<dbReference type="SUPFAM" id="SSF51735">
    <property type="entry name" value="NAD(P)-binding Rossmann-fold domains"/>
    <property type="match status" value="1"/>
</dbReference>
<evidence type="ECO:0008006" key="4">
    <source>
        <dbReference type="Google" id="ProtNLM"/>
    </source>
</evidence>
<dbReference type="AlphaFoldDB" id="A0AAD7MFF7"/>
<dbReference type="EMBL" id="JARKIB010000320">
    <property type="protein sequence ID" value="KAJ7714753.1"/>
    <property type="molecule type" value="Genomic_DNA"/>
</dbReference>
<dbReference type="PRINTS" id="PR00081">
    <property type="entry name" value="GDHRDH"/>
</dbReference>
<sequence>MGVLEQLGYLLFSFLPDQFFTKLPVIDADLTGRTVVVTGSNTGLGLSSAIHLARMKPARLILAVRDLKKGNAAKEEIISETSFAGRLEVWELDMADFGSVKRFVDQANTTLERLDSVILNAGINVPSWDITVDGWEKTFQVNMLATGLLGILLLPLLKKTAKTPLPDAPPMAPHLTITGSGSHYLALFPEKDAPEILKALNDESRSIKRDRYPTSKLLILLYTRVLAQLPAAEGVIINVSDPGLCISSIGSEYNLGAFSMFLIRRIAWTTTMGSLNLVYAALKPAPSGSYISYCELRPTLPWSTSEDGLRVQKKIWNEMVEVWSAASPDVADIVRA</sequence>
<dbReference type="PANTHER" id="PTHR43157:SF31">
    <property type="entry name" value="PHOSPHATIDYLINOSITOL-GLYCAN BIOSYNTHESIS CLASS F PROTEIN"/>
    <property type="match status" value="1"/>
</dbReference>
<dbReference type="InterPro" id="IPR036291">
    <property type="entry name" value="NAD(P)-bd_dom_sf"/>
</dbReference>
<dbReference type="Gene3D" id="3.40.50.720">
    <property type="entry name" value="NAD(P)-binding Rossmann-like Domain"/>
    <property type="match status" value="1"/>
</dbReference>
<protein>
    <recommendedName>
        <fullName evidence="4">Short-chain dehydrogenase/reductase family protein</fullName>
    </recommendedName>
</protein>
<name>A0AAD7MFF7_9AGAR</name>
<keyword evidence="1" id="KW-0560">Oxidoreductase</keyword>
<dbReference type="InterPro" id="IPR002347">
    <property type="entry name" value="SDR_fam"/>
</dbReference>
<accession>A0AAD7MFF7</accession>
<evidence type="ECO:0000313" key="3">
    <source>
        <dbReference type="Proteomes" id="UP001215598"/>
    </source>
</evidence>
<organism evidence="2 3">
    <name type="scientific">Mycena metata</name>
    <dbReference type="NCBI Taxonomy" id="1033252"/>
    <lineage>
        <taxon>Eukaryota</taxon>
        <taxon>Fungi</taxon>
        <taxon>Dikarya</taxon>
        <taxon>Basidiomycota</taxon>
        <taxon>Agaricomycotina</taxon>
        <taxon>Agaricomycetes</taxon>
        <taxon>Agaricomycetidae</taxon>
        <taxon>Agaricales</taxon>
        <taxon>Marasmiineae</taxon>
        <taxon>Mycenaceae</taxon>
        <taxon>Mycena</taxon>
    </lineage>
</organism>
<evidence type="ECO:0000256" key="1">
    <source>
        <dbReference type="ARBA" id="ARBA00023002"/>
    </source>
</evidence>
<keyword evidence="3" id="KW-1185">Reference proteome</keyword>
<proteinExistence type="predicted"/>
<dbReference type="GO" id="GO:0016491">
    <property type="term" value="F:oxidoreductase activity"/>
    <property type="evidence" value="ECO:0007669"/>
    <property type="project" value="UniProtKB-KW"/>
</dbReference>
<reference evidence="2" key="1">
    <citation type="submission" date="2023-03" db="EMBL/GenBank/DDBJ databases">
        <title>Massive genome expansion in bonnet fungi (Mycena s.s.) driven by repeated elements and novel gene families across ecological guilds.</title>
        <authorList>
            <consortium name="Lawrence Berkeley National Laboratory"/>
            <person name="Harder C.B."/>
            <person name="Miyauchi S."/>
            <person name="Viragh M."/>
            <person name="Kuo A."/>
            <person name="Thoen E."/>
            <person name="Andreopoulos B."/>
            <person name="Lu D."/>
            <person name="Skrede I."/>
            <person name="Drula E."/>
            <person name="Henrissat B."/>
            <person name="Morin E."/>
            <person name="Kohler A."/>
            <person name="Barry K."/>
            <person name="LaButti K."/>
            <person name="Morin E."/>
            <person name="Salamov A."/>
            <person name="Lipzen A."/>
            <person name="Mereny Z."/>
            <person name="Hegedus B."/>
            <person name="Baldrian P."/>
            <person name="Stursova M."/>
            <person name="Weitz H."/>
            <person name="Taylor A."/>
            <person name="Grigoriev I.V."/>
            <person name="Nagy L.G."/>
            <person name="Martin F."/>
            <person name="Kauserud H."/>
        </authorList>
    </citation>
    <scope>NUCLEOTIDE SEQUENCE</scope>
    <source>
        <strain evidence="2">CBHHK182m</strain>
    </source>
</reference>
<dbReference type="Proteomes" id="UP001215598">
    <property type="component" value="Unassembled WGS sequence"/>
</dbReference>
<dbReference type="PANTHER" id="PTHR43157">
    <property type="entry name" value="PHOSPHATIDYLINOSITOL-GLYCAN BIOSYNTHESIS CLASS F PROTEIN-RELATED"/>
    <property type="match status" value="1"/>
</dbReference>
<dbReference type="Pfam" id="PF00106">
    <property type="entry name" value="adh_short"/>
    <property type="match status" value="1"/>
</dbReference>
<comment type="caution">
    <text evidence="2">The sequence shown here is derived from an EMBL/GenBank/DDBJ whole genome shotgun (WGS) entry which is preliminary data.</text>
</comment>
<evidence type="ECO:0000313" key="2">
    <source>
        <dbReference type="EMBL" id="KAJ7714753.1"/>
    </source>
</evidence>